<evidence type="ECO:0000259" key="9">
    <source>
        <dbReference type="Pfam" id="PF01915"/>
    </source>
</evidence>
<keyword evidence="11" id="KW-1185">Reference proteome</keyword>
<name>A0A0A3ALF6_9PAST</name>
<dbReference type="PANTHER" id="PTHR30620">
    <property type="entry name" value="PERIPLASMIC BETA-GLUCOSIDASE-RELATED"/>
    <property type="match status" value="1"/>
</dbReference>
<dbReference type="GO" id="GO:0009251">
    <property type="term" value="P:glucan catabolic process"/>
    <property type="evidence" value="ECO:0007669"/>
    <property type="project" value="TreeGrafter"/>
</dbReference>
<feature type="signal peptide" evidence="7">
    <location>
        <begin position="1"/>
        <end position="23"/>
    </location>
</feature>
<evidence type="ECO:0000256" key="4">
    <source>
        <dbReference type="ARBA" id="ARBA00022729"/>
    </source>
</evidence>
<feature type="domain" description="Glycoside hydrolase family 3 C-terminal" evidence="9">
    <location>
        <begin position="486"/>
        <end position="658"/>
    </location>
</feature>
<evidence type="ECO:0000256" key="5">
    <source>
        <dbReference type="ARBA" id="ARBA00022801"/>
    </source>
</evidence>
<evidence type="ECO:0000256" key="3">
    <source>
        <dbReference type="ARBA" id="ARBA00012744"/>
    </source>
</evidence>
<dbReference type="Gene3D" id="3.40.50.1700">
    <property type="entry name" value="Glycoside hydrolase family 3 C-terminal domain"/>
    <property type="match status" value="1"/>
</dbReference>
<protein>
    <recommendedName>
        <fullName evidence="3">beta-glucosidase</fullName>
        <ecNumber evidence="3">3.2.1.21</ecNumber>
    </recommendedName>
</protein>
<sequence>MEKSLTKLTALCLFSFTTVNVFAATTAQQMLTYRTAPLLQIEQLHFKDLNRNGSLDPYEDWRLDPVTRAENLLAQMTLKEKAGTIMHGTIMHGTAIITDNSNGQGQHYDLSHNRQLISDKKITSLLSRLSADSIATFAAENNKLQELAENTRLGIPISISSDPRNSFTQLDGMSVSAGKFTKWPEFLGFGAINDENITKRYADSVRQEYRATGIHIALSPQADLATEPRWPRIDGTFGENADIVKRMVKAYIEGMQNGSRGLHSGSVVSVVKHWVGYGAAQDGWDSHNAYGKYAVFPGNSLPQHIYPFTGAFEANVAAVMPAYSILKDVQLNGKAPEPVAVGFNRTLLTDLLRRQYGFEGVILSDWLITHDCSSECREGAVNHVPSLPPGAPWGVEKLTQQQRFIKALNAGIDQFGGVSNTDLIVTAVQQRRLDEARLDLSVKRILIQKFAIGLFETPFVDPEHAEAVVGNPTWRKEARKAQIKSLVLLKNQQHILPLNRKSKIFLHNIDAKAATALGFDVVTTPEKADAAVIRIATPYEILHPTYFFGARQHEGSLDFSSDNTDYQLIRNTARIVPTVVTVYLDRPAILGNIQAHASALVANFGISDEALLAALVSQADFSGKLPFELPSSMKAVAEQLPDVPSDSHAPLYHIGFGLPH</sequence>
<dbReference type="InterPro" id="IPR036881">
    <property type="entry name" value="Glyco_hydro_3_C_sf"/>
</dbReference>
<comment type="catalytic activity">
    <reaction evidence="1">
        <text>Hydrolysis of terminal, non-reducing beta-D-glucosyl residues with release of beta-D-glucose.</text>
        <dbReference type="EC" id="3.2.1.21"/>
    </reaction>
</comment>
<dbReference type="Gene3D" id="3.20.20.300">
    <property type="entry name" value="Glycoside hydrolase, family 3, N-terminal domain"/>
    <property type="match status" value="1"/>
</dbReference>
<evidence type="ECO:0000256" key="7">
    <source>
        <dbReference type="SAM" id="SignalP"/>
    </source>
</evidence>
<evidence type="ECO:0000313" key="11">
    <source>
        <dbReference type="Proteomes" id="UP000030380"/>
    </source>
</evidence>
<comment type="similarity">
    <text evidence="2">Belongs to the glycosyl hydrolase 3 family.</text>
</comment>
<dbReference type="AlphaFoldDB" id="A0A0A3ALF6"/>
<dbReference type="SUPFAM" id="SSF51445">
    <property type="entry name" value="(Trans)glycosidases"/>
    <property type="match status" value="1"/>
</dbReference>
<keyword evidence="6" id="KW-0326">Glycosidase</keyword>
<dbReference type="GO" id="GO:0008422">
    <property type="term" value="F:beta-glucosidase activity"/>
    <property type="evidence" value="ECO:0007669"/>
    <property type="project" value="UniProtKB-EC"/>
</dbReference>
<evidence type="ECO:0000256" key="6">
    <source>
        <dbReference type="ARBA" id="ARBA00023295"/>
    </source>
</evidence>
<dbReference type="InterPro" id="IPR002772">
    <property type="entry name" value="Glyco_hydro_3_C"/>
</dbReference>
<dbReference type="EMBL" id="JSUM01000012">
    <property type="protein sequence ID" value="KGQ70198.1"/>
    <property type="molecule type" value="Genomic_DNA"/>
</dbReference>
<dbReference type="SUPFAM" id="SSF52279">
    <property type="entry name" value="Beta-D-glucan exohydrolase, C-terminal domain"/>
    <property type="match status" value="1"/>
</dbReference>
<dbReference type="OrthoDB" id="9786661at2"/>
<feature type="domain" description="Glycoside hydrolase family 3 N-terminal" evidence="8">
    <location>
        <begin position="113"/>
        <end position="446"/>
    </location>
</feature>
<comment type="caution">
    <text evidence="10">The sequence shown here is derived from an EMBL/GenBank/DDBJ whole genome shotgun (WGS) entry which is preliminary data.</text>
</comment>
<feature type="chain" id="PRO_5001998075" description="beta-glucosidase" evidence="7">
    <location>
        <begin position="24"/>
        <end position="660"/>
    </location>
</feature>
<dbReference type="Pfam" id="PF01915">
    <property type="entry name" value="Glyco_hydro_3_C"/>
    <property type="match status" value="1"/>
</dbReference>
<evidence type="ECO:0000256" key="1">
    <source>
        <dbReference type="ARBA" id="ARBA00000448"/>
    </source>
</evidence>
<dbReference type="InterPro" id="IPR017853">
    <property type="entry name" value="GH"/>
</dbReference>
<keyword evidence="4 7" id="KW-0732">Signal</keyword>
<dbReference type="PRINTS" id="PR00133">
    <property type="entry name" value="GLHYDRLASE3"/>
</dbReference>
<gene>
    <name evidence="10" type="ORF">OA57_07665</name>
</gene>
<dbReference type="InterPro" id="IPR001764">
    <property type="entry name" value="Glyco_hydro_3_N"/>
</dbReference>
<reference evidence="10 11" key="1">
    <citation type="submission" date="2014-11" db="EMBL/GenBank/DDBJ databases">
        <title>Draft genome sequence of Chelonobacter oris 1662T, associated with respiratory disease in Hermann's Tortoises.</title>
        <authorList>
            <person name="Kudirkiene E."/>
            <person name="Hansen M.J."/>
            <person name="Bojesen A.M."/>
        </authorList>
    </citation>
    <scope>NUCLEOTIDE SEQUENCE [LARGE SCALE GENOMIC DNA]</scope>
    <source>
        <strain evidence="10 11">1662</strain>
    </source>
</reference>
<evidence type="ECO:0000259" key="8">
    <source>
        <dbReference type="Pfam" id="PF00933"/>
    </source>
</evidence>
<dbReference type="InterPro" id="IPR036962">
    <property type="entry name" value="Glyco_hydro_3_N_sf"/>
</dbReference>
<dbReference type="Proteomes" id="UP000030380">
    <property type="component" value="Unassembled WGS sequence"/>
</dbReference>
<evidence type="ECO:0000313" key="10">
    <source>
        <dbReference type="EMBL" id="KGQ70198.1"/>
    </source>
</evidence>
<dbReference type="EC" id="3.2.1.21" evidence="3"/>
<keyword evidence="5" id="KW-0378">Hydrolase</keyword>
<dbReference type="InterPro" id="IPR051915">
    <property type="entry name" value="Cellulose_Degrad_GH3"/>
</dbReference>
<dbReference type="PANTHER" id="PTHR30620:SF16">
    <property type="entry name" value="LYSOSOMAL BETA GLUCOSIDASE"/>
    <property type="match status" value="1"/>
</dbReference>
<evidence type="ECO:0000256" key="2">
    <source>
        <dbReference type="ARBA" id="ARBA00005336"/>
    </source>
</evidence>
<organism evidence="10 11">
    <name type="scientific">Chelonobacter oris</name>
    <dbReference type="NCBI Taxonomy" id="505317"/>
    <lineage>
        <taxon>Bacteria</taxon>
        <taxon>Pseudomonadati</taxon>
        <taxon>Pseudomonadota</taxon>
        <taxon>Gammaproteobacteria</taxon>
        <taxon>Pasteurellales</taxon>
        <taxon>Pasteurellaceae</taxon>
        <taxon>Chelonobacter</taxon>
    </lineage>
</organism>
<accession>A0A0A3ALF6</accession>
<proteinExistence type="inferred from homology"/>
<dbReference type="Pfam" id="PF00933">
    <property type="entry name" value="Glyco_hydro_3"/>
    <property type="match status" value="1"/>
</dbReference>
<dbReference type="STRING" id="505317.OA57_07665"/>